<accession>A0A8E2JLR5</accession>
<sequence length="205" mass="23345">SPTMISDKGDEYLVYGIAITFLYVIWKGFSNFFSPIRHLHLPGPILAQFTNKWLLMHDLAGHRAERVHSLYKQYGPIVQVAPNEISLANIACIKDIYGGSTTCLKAPMYSTIGKMGLFQMQDPEQYHTRHRRIGIIMNVVERKTDKVFNALHWMRITALNIAGEVLLGKSFDLLKGEKPPAYIHHLDNVYLVHALWDLASIVNNK</sequence>
<feature type="non-terminal residue" evidence="2">
    <location>
        <position position="1"/>
    </location>
</feature>
<evidence type="ECO:0000313" key="3">
    <source>
        <dbReference type="Proteomes" id="UP000250140"/>
    </source>
</evidence>
<dbReference type="EMBL" id="KV751058">
    <property type="protein sequence ID" value="OCL01788.1"/>
    <property type="molecule type" value="Genomic_DNA"/>
</dbReference>
<dbReference type="GO" id="GO:0005506">
    <property type="term" value="F:iron ion binding"/>
    <property type="evidence" value="ECO:0007669"/>
    <property type="project" value="InterPro"/>
</dbReference>
<dbReference type="GO" id="GO:0004497">
    <property type="term" value="F:monooxygenase activity"/>
    <property type="evidence" value="ECO:0007669"/>
    <property type="project" value="InterPro"/>
</dbReference>
<keyword evidence="3" id="KW-1185">Reference proteome</keyword>
<proteinExistence type="predicted"/>
<dbReference type="Gene3D" id="1.10.630.10">
    <property type="entry name" value="Cytochrome P450"/>
    <property type="match status" value="1"/>
</dbReference>
<organism evidence="2 3">
    <name type="scientific">Glonium stellatum</name>
    <dbReference type="NCBI Taxonomy" id="574774"/>
    <lineage>
        <taxon>Eukaryota</taxon>
        <taxon>Fungi</taxon>
        <taxon>Dikarya</taxon>
        <taxon>Ascomycota</taxon>
        <taxon>Pezizomycotina</taxon>
        <taxon>Dothideomycetes</taxon>
        <taxon>Pleosporomycetidae</taxon>
        <taxon>Gloniales</taxon>
        <taxon>Gloniaceae</taxon>
        <taxon>Glonium</taxon>
    </lineage>
</organism>
<dbReference type="GO" id="GO:0016705">
    <property type="term" value="F:oxidoreductase activity, acting on paired donors, with incorporation or reduction of molecular oxygen"/>
    <property type="evidence" value="ECO:0007669"/>
    <property type="project" value="InterPro"/>
</dbReference>
<evidence type="ECO:0000256" key="1">
    <source>
        <dbReference type="SAM" id="Phobius"/>
    </source>
</evidence>
<evidence type="ECO:0008006" key="4">
    <source>
        <dbReference type="Google" id="ProtNLM"/>
    </source>
</evidence>
<name>A0A8E2JLR5_9PEZI</name>
<keyword evidence="1" id="KW-1133">Transmembrane helix</keyword>
<reference evidence="2 3" key="1">
    <citation type="journal article" date="2016" name="Nat. Commun.">
        <title>Ectomycorrhizal ecology is imprinted in the genome of the dominant symbiotic fungus Cenococcum geophilum.</title>
        <authorList>
            <consortium name="DOE Joint Genome Institute"/>
            <person name="Peter M."/>
            <person name="Kohler A."/>
            <person name="Ohm R.A."/>
            <person name="Kuo A."/>
            <person name="Krutzmann J."/>
            <person name="Morin E."/>
            <person name="Arend M."/>
            <person name="Barry K.W."/>
            <person name="Binder M."/>
            <person name="Choi C."/>
            <person name="Clum A."/>
            <person name="Copeland A."/>
            <person name="Grisel N."/>
            <person name="Haridas S."/>
            <person name="Kipfer T."/>
            <person name="LaButti K."/>
            <person name="Lindquist E."/>
            <person name="Lipzen A."/>
            <person name="Maire R."/>
            <person name="Meier B."/>
            <person name="Mihaltcheva S."/>
            <person name="Molinier V."/>
            <person name="Murat C."/>
            <person name="Poggeler S."/>
            <person name="Quandt C.A."/>
            <person name="Sperisen C."/>
            <person name="Tritt A."/>
            <person name="Tisserant E."/>
            <person name="Crous P.W."/>
            <person name="Henrissat B."/>
            <person name="Nehls U."/>
            <person name="Egli S."/>
            <person name="Spatafora J.W."/>
            <person name="Grigoriev I.V."/>
            <person name="Martin F.M."/>
        </authorList>
    </citation>
    <scope>NUCLEOTIDE SEQUENCE [LARGE SCALE GENOMIC DNA]</scope>
    <source>
        <strain evidence="2 3">CBS 207.34</strain>
    </source>
</reference>
<dbReference type="AlphaFoldDB" id="A0A8E2JLR5"/>
<dbReference type="GO" id="GO:0020037">
    <property type="term" value="F:heme binding"/>
    <property type="evidence" value="ECO:0007669"/>
    <property type="project" value="InterPro"/>
</dbReference>
<keyword evidence="1" id="KW-0472">Membrane</keyword>
<dbReference type="InterPro" id="IPR036396">
    <property type="entry name" value="Cyt_P450_sf"/>
</dbReference>
<feature type="transmembrane region" description="Helical" evidence="1">
    <location>
        <begin position="12"/>
        <end position="29"/>
    </location>
</feature>
<dbReference type="Proteomes" id="UP000250140">
    <property type="component" value="Unassembled WGS sequence"/>
</dbReference>
<protein>
    <recommendedName>
        <fullName evidence="4">Cytochrome P450</fullName>
    </recommendedName>
</protein>
<gene>
    <name evidence="2" type="ORF">AOQ84DRAFT_369814</name>
</gene>
<dbReference type="SUPFAM" id="SSF48264">
    <property type="entry name" value="Cytochrome P450"/>
    <property type="match status" value="1"/>
</dbReference>
<evidence type="ECO:0000313" key="2">
    <source>
        <dbReference type="EMBL" id="OCL01788.1"/>
    </source>
</evidence>
<keyword evidence="1" id="KW-0812">Transmembrane</keyword>
<dbReference type="OrthoDB" id="1470350at2759"/>